<organism evidence="1 2">
    <name type="scientific">Symbiodinium microadriaticum</name>
    <name type="common">Dinoflagellate</name>
    <name type="synonym">Zooxanthella microadriatica</name>
    <dbReference type="NCBI Taxonomy" id="2951"/>
    <lineage>
        <taxon>Eukaryota</taxon>
        <taxon>Sar</taxon>
        <taxon>Alveolata</taxon>
        <taxon>Dinophyceae</taxon>
        <taxon>Suessiales</taxon>
        <taxon>Symbiodiniaceae</taxon>
        <taxon>Symbiodinium</taxon>
    </lineage>
</organism>
<evidence type="ECO:0000313" key="1">
    <source>
        <dbReference type="EMBL" id="OLQ06446.1"/>
    </source>
</evidence>
<evidence type="ECO:0000313" key="2">
    <source>
        <dbReference type="Proteomes" id="UP000186817"/>
    </source>
</evidence>
<comment type="caution">
    <text evidence="1">The sequence shown here is derived from an EMBL/GenBank/DDBJ whole genome shotgun (WGS) entry which is preliminary data.</text>
</comment>
<dbReference type="AlphaFoldDB" id="A0A1Q9EG81"/>
<gene>
    <name evidence="1" type="ORF">AK812_SmicGene10289</name>
</gene>
<proteinExistence type="predicted"/>
<sequence length="160" mass="18234">MGKNVISKFNKNDRVKDLISRSKKRASERVLDDVVLLTDNIPVERQEALLQDGLDFLDEAQLKQIADALDPKIKFQCTEERLASIAGILFKEVGEMEVALSHIQDTKNQLILLFIQTFAQGLSNESSNPANFDLEPMRKQVDYLGKLRKFVEASFIRYFG</sequence>
<dbReference type="OrthoDB" id="412829at2759"/>
<keyword evidence="2" id="KW-1185">Reference proteome</keyword>
<dbReference type="EMBL" id="LSRX01000160">
    <property type="protein sequence ID" value="OLQ06446.1"/>
    <property type="molecule type" value="Genomic_DNA"/>
</dbReference>
<name>A0A1Q9EG81_SYMMI</name>
<dbReference type="Proteomes" id="UP000186817">
    <property type="component" value="Unassembled WGS sequence"/>
</dbReference>
<accession>A0A1Q9EG81</accession>
<protein>
    <submittedName>
        <fullName evidence="1">Uncharacterized protein</fullName>
    </submittedName>
</protein>
<reference evidence="1 2" key="1">
    <citation type="submission" date="2016-02" db="EMBL/GenBank/DDBJ databases">
        <title>Genome analysis of coral dinoflagellate symbionts highlights evolutionary adaptations to a symbiotic lifestyle.</title>
        <authorList>
            <person name="Aranda M."/>
            <person name="Li Y."/>
            <person name="Liew Y.J."/>
            <person name="Baumgarten S."/>
            <person name="Simakov O."/>
            <person name="Wilson M."/>
            <person name="Piel J."/>
            <person name="Ashoor H."/>
            <person name="Bougouffa S."/>
            <person name="Bajic V.B."/>
            <person name="Ryu T."/>
            <person name="Ravasi T."/>
            <person name="Bayer T."/>
            <person name="Micklem G."/>
            <person name="Kim H."/>
            <person name="Bhak J."/>
            <person name="Lajeunesse T.C."/>
            <person name="Voolstra C.R."/>
        </authorList>
    </citation>
    <scope>NUCLEOTIDE SEQUENCE [LARGE SCALE GENOMIC DNA]</scope>
    <source>
        <strain evidence="1 2">CCMP2467</strain>
    </source>
</reference>